<sequence>MTTDIKYMYYKKNNDLNDYYFLDSNQNNDESMDLSTGWSYVCLDDTIDYYADNLNKNN</sequence>
<dbReference type="EMBL" id="MF101467">
    <property type="protein sequence ID" value="ARW69718.1"/>
    <property type="molecule type" value="Genomic_DNA"/>
</dbReference>
<keyword evidence="1" id="KW-0934">Plastid</keyword>
<organism evidence="1">
    <name type="scientific">Tolypiocladia glomerulata</name>
    <dbReference type="NCBI Taxonomy" id="860646"/>
    <lineage>
        <taxon>Eukaryota</taxon>
        <taxon>Rhodophyta</taxon>
        <taxon>Florideophyceae</taxon>
        <taxon>Rhodymeniophycidae</taxon>
        <taxon>Ceramiales</taxon>
        <taxon>Rhodomelaceae</taxon>
        <taxon>Polysiphonioideae</taxon>
        <taxon>Tolypiocladia</taxon>
    </lineage>
</organism>
<gene>
    <name evidence="1" type="primary">ConsOrf1</name>
</gene>
<reference evidence="1" key="1">
    <citation type="journal article" date="2017" name="J. Phycol.">
        <title>Analysis of chloroplast genomes and a supermatrix inform reclassification of the Rhodomelaceae (Rhodophyta).</title>
        <authorList>
            <person name="Diaz-Tapia P."/>
            <person name="Maggs C.A."/>
            <person name="West J.A."/>
            <person name="Verbruggen H."/>
        </authorList>
    </citation>
    <scope>NUCLEOTIDE SEQUENCE</scope>
    <source>
        <strain evidence="1">PD1825</strain>
    </source>
</reference>
<keyword evidence="1" id="KW-0150">Chloroplast</keyword>
<accession>A0A1Z1MUE9</accession>
<dbReference type="AlphaFoldDB" id="A0A1Z1MUE9"/>
<dbReference type="RefSeq" id="YP_009399899.1">
    <property type="nucleotide sequence ID" value="NC_035299.1"/>
</dbReference>
<proteinExistence type="predicted"/>
<protein>
    <submittedName>
        <fullName evidence="1">Uncharacterized protein</fullName>
    </submittedName>
</protein>
<dbReference type="GeneID" id="33362438"/>
<evidence type="ECO:0000313" key="1">
    <source>
        <dbReference type="EMBL" id="ARW69718.1"/>
    </source>
</evidence>
<geneLocation type="chloroplast" evidence="1"/>
<name>A0A1Z1MUE9_9FLOR</name>